<dbReference type="InParanoid" id="A0A1I1WIE0"/>
<evidence type="ECO:0000259" key="1">
    <source>
        <dbReference type="Pfam" id="PF01551"/>
    </source>
</evidence>
<accession>A0A1I1WIE0</accession>
<dbReference type="InterPro" id="IPR050570">
    <property type="entry name" value="Cell_wall_metabolism_enzyme"/>
</dbReference>
<dbReference type="RefSeq" id="WP_010528214.1">
    <property type="nucleotide sequence ID" value="NZ_AFSL01000074.1"/>
</dbReference>
<dbReference type="InterPro" id="IPR011055">
    <property type="entry name" value="Dup_hybrid_motif"/>
</dbReference>
<feature type="domain" description="M23ase beta-sheet core" evidence="1">
    <location>
        <begin position="141"/>
        <end position="177"/>
    </location>
</feature>
<dbReference type="CDD" id="cd12797">
    <property type="entry name" value="M23_peptidase"/>
    <property type="match status" value="1"/>
</dbReference>
<dbReference type="eggNOG" id="COG0739">
    <property type="taxonomic scope" value="Bacteria"/>
</dbReference>
<dbReference type="Pfam" id="PF01551">
    <property type="entry name" value="Peptidase_M23"/>
    <property type="match status" value="2"/>
</dbReference>
<dbReference type="STRING" id="385682.SAMN05444380_10489"/>
<organism evidence="2 3">
    <name type="scientific">Thermophagus xiamenensis</name>
    <dbReference type="NCBI Taxonomy" id="385682"/>
    <lineage>
        <taxon>Bacteria</taxon>
        <taxon>Pseudomonadati</taxon>
        <taxon>Bacteroidota</taxon>
        <taxon>Bacteroidia</taxon>
        <taxon>Marinilabiliales</taxon>
        <taxon>Marinilabiliaceae</taxon>
        <taxon>Thermophagus</taxon>
    </lineage>
</organism>
<reference evidence="2 3" key="1">
    <citation type="submission" date="2016-10" db="EMBL/GenBank/DDBJ databases">
        <authorList>
            <person name="de Groot N.N."/>
        </authorList>
    </citation>
    <scope>NUCLEOTIDE SEQUENCE [LARGE SCALE GENOMIC DNA]</scope>
    <source>
        <strain evidence="2 3">DSM 19012</strain>
    </source>
</reference>
<evidence type="ECO:0000313" key="2">
    <source>
        <dbReference type="EMBL" id="SFD94148.1"/>
    </source>
</evidence>
<dbReference type="InterPro" id="IPR016047">
    <property type="entry name" value="M23ase_b-sheet_dom"/>
</dbReference>
<dbReference type="Gene3D" id="2.70.70.10">
    <property type="entry name" value="Glucose Permease (Domain IIA)"/>
    <property type="match status" value="1"/>
</dbReference>
<dbReference type="PANTHER" id="PTHR21666">
    <property type="entry name" value="PEPTIDASE-RELATED"/>
    <property type="match status" value="1"/>
</dbReference>
<feature type="domain" description="M23ase beta-sheet core" evidence="1">
    <location>
        <begin position="55"/>
        <end position="114"/>
    </location>
</feature>
<dbReference type="EMBL" id="FONA01000004">
    <property type="protein sequence ID" value="SFD94148.1"/>
    <property type="molecule type" value="Genomic_DNA"/>
</dbReference>
<protein>
    <submittedName>
        <fullName evidence="2">Peptidase family M23</fullName>
    </submittedName>
</protein>
<dbReference type="PANTHER" id="PTHR21666:SF270">
    <property type="entry name" value="MUREIN HYDROLASE ACTIVATOR ENVC"/>
    <property type="match status" value="1"/>
</dbReference>
<evidence type="ECO:0000313" key="3">
    <source>
        <dbReference type="Proteomes" id="UP000181976"/>
    </source>
</evidence>
<dbReference type="AlphaFoldDB" id="A0A1I1WIE0"/>
<dbReference type="GO" id="GO:0004222">
    <property type="term" value="F:metalloendopeptidase activity"/>
    <property type="evidence" value="ECO:0007669"/>
    <property type="project" value="TreeGrafter"/>
</dbReference>
<dbReference type="OrthoDB" id="9810477at2"/>
<keyword evidence="3" id="KW-1185">Reference proteome</keyword>
<name>A0A1I1WIE0_9BACT</name>
<dbReference type="SUPFAM" id="SSF51261">
    <property type="entry name" value="Duplicated hybrid motif"/>
    <property type="match status" value="1"/>
</dbReference>
<dbReference type="Proteomes" id="UP000181976">
    <property type="component" value="Unassembled WGS sequence"/>
</dbReference>
<sequence length="577" mass="65139">MYRVYVIRLSLIVLIILSGLNAFSQTDTLHWDYLFPLDNKIVVSGSFGELRTNHFHSGVDLSTQGKIGLPVYAIDTGYVSRISVSPYGFGKALYVAHPSGYTSVYAHLNSFAGNIDSVVTALQYQKESFSINHYFEPGEITVNRGEVVAYTGNTGSSGGPHLHFEIRETEQQRPMDPLLFPNPVKDDVRPHIAGIKIYPLSEDARINGKPNAKYYPAVFYDGAFHLKHQPRITASGIIGVGIDVIDYYSGSWRKCGVHSIDLKVNGQPLYFYKIDRFFYHHTRYLNSHIDYAEKIKSGRLIQKSFVDPYNHNDVYRIDDRRGEVEMFEGEEKHFLYTVKDVSGNESKLSFRIMGEKASPVQSSSKQTPKLRIDASLPFSYEDKNHKVIFEPESFYLNINGDISVRESFVSLSGTAISVLDKTIPVHKTFVIKIPIDTCQISVKGLCGAKIGDNQKLEYAGGSIEGTYFVIKTRECGEYLITRDTIAPQISLKNPPARMDYRQKKKILVQLKDDFSGIAHYKATIDGRWSLFEYDAQKHLLIGYLEKIPLLETEAHVLILEAEDGAGNNSKIEINFSY</sequence>
<gene>
    <name evidence="2" type="ORF">SAMN05444380_10489</name>
</gene>
<proteinExistence type="predicted"/>